<reference evidence="10 11" key="1">
    <citation type="journal article" date="2003" name="PLoS Biol.">
        <title>The genome sequence of Caenorhabditis briggsae: a platform for comparative genomics.</title>
        <authorList>
            <person name="Stein L.D."/>
            <person name="Bao Z."/>
            <person name="Blasiar D."/>
            <person name="Blumenthal T."/>
            <person name="Brent M.R."/>
            <person name="Chen N."/>
            <person name="Chinwalla A."/>
            <person name="Clarke L."/>
            <person name="Clee C."/>
            <person name="Coghlan A."/>
            <person name="Coulson A."/>
            <person name="D'Eustachio P."/>
            <person name="Fitch D.H."/>
            <person name="Fulton L.A."/>
            <person name="Fulton R.E."/>
            <person name="Griffiths-Jones S."/>
            <person name="Harris T.W."/>
            <person name="Hillier L.W."/>
            <person name="Kamath R."/>
            <person name="Kuwabara P.E."/>
            <person name="Mardis E.R."/>
            <person name="Marra M.A."/>
            <person name="Miner T.L."/>
            <person name="Minx P."/>
            <person name="Mullikin J.C."/>
            <person name="Plumb R.W."/>
            <person name="Rogers J."/>
            <person name="Schein J.E."/>
            <person name="Sohrmann M."/>
            <person name="Spieth J."/>
            <person name="Stajich J.E."/>
            <person name="Wei C."/>
            <person name="Willey D."/>
            <person name="Wilson R.K."/>
            <person name="Durbin R."/>
            <person name="Waterston R.H."/>
        </authorList>
    </citation>
    <scope>NUCLEOTIDE SEQUENCE [LARGE SCALE GENOMIC DNA]</scope>
    <source>
        <strain evidence="10 11">AF16</strain>
    </source>
</reference>
<evidence type="ECO:0000313" key="11">
    <source>
        <dbReference type="Proteomes" id="UP000008549"/>
    </source>
</evidence>
<dbReference type="AlphaFoldDB" id="A8XCL8"/>
<name>A8XCL8_CAEBR</name>
<evidence type="ECO:0000313" key="10">
    <source>
        <dbReference type="EMBL" id="CAP30367.2"/>
    </source>
</evidence>
<proteinExistence type="inferred from homology"/>
<dbReference type="PANTHER" id="PTHR32261">
    <property type="entry name" value="CALCIUM HOMEOSTASIS MODULATOR PROTEIN"/>
    <property type="match status" value="1"/>
</dbReference>
<comment type="similarity">
    <text evidence="2">Belongs to the CALHM family.</text>
</comment>
<evidence type="ECO:0000313" key="12">
    <source>
        <dbReference type="WormBase" id="CBG11170"/>
    </source>
</evidence>
<protein>
    <submittedName>
        <fullName evidence="10">Protein CBR-CLHM-1</fullName>
    </submittedName>
</protein>
<dbReference type="EMBL" id="HE601002">
    <property type="protein sequence ID" value="CAP30367.2"/>
    <property type="molecule type" value="Genomic_DNA"/>
</dbReference>
<keyword evidence="8" id="KW-0407">Ion channel</keyword>
<dbReference type="STRING" id="6238.A8XCL8"/>
<feature type="transmembrane region" description="Helical" evidence="9">
    <location>
        <begin position="101"/>
        <end position="124"/>
    </location>
</feature>
<evidence type="ECO:0000256" key="2">
    <source>
        <dbReference type="ARBA" id="ARBA00008497"/>
    </source>
</evidence>
<dbReference type="GO" id="GO:1904669">
    <property type="term" value="P:ATP export"/>
    <property type="evidence" value="ECO:0007669"/>
    <property type="project" value="UniProtKB-ARBA"/>
</dbReference>
<evidence type="ECO:0000256" key="4">
    <source>
        <dbReference type="ARBA" id="ARBA00022692"/>
    </source>
</evidence>
<comment type="subcellular location">
    <subcellularLocation>
        <location evidence="1">Membrane</location>
        <topology evidence="1">Multi-pass membrane protein</topology>
    </subcellularLocation>
</comment>
<evidence type="ECO:0000256" key="8">
    <source>
        <dbReference type="ARBA" id="ARBA00023303"/>
    </source>
</evidence>
<sequence length="331" mass="37198">MTTSINSVVTVFQNVFTNHGSTLLNGILIATTVGGQSLVRKLTFSCPCAYPLNIYHSLVFMFGPTAALLLIGITVNSTTWKLAHGFCFRVRDTRHSWKTTCVSWIEVLLQSSIAPIAWLFVVFLDGGYYRCYRSHEFCLTADAILCKNETIFNSYALSSSFNRISDNGKYCPPCICAPNPTDASYLEAESQIYAWALLVITGVGAFLGNEKTSEYRSPPYIFTLSSTISVSIRDNKNPSTDKILEHASILAEHNARAFFGQKDWTKRDWDWVSGIPEVNNPLFARLRLIAAEKTQQTMYTPLQLWNDNKGYRIPQPDLQLAQIIVDETKED</sequence>
<dbReference type="PANTHER" id="PTHR32261:SF1">
    <property type="entry name" value="CALCIUM HOMEOSTASIS MODULATOR PROTEIN"/>
    <property type="match status" value="1"/>
</dbReference>
<feature type="transmembrane region" description="Helical" evidence="9">
    <location>
        <begin position="192"/>
        <end position="209"/>
    </location>
</feature>
<keyword evidence="11" id="KW-1185">Reference proteome</keyword>
<accession>A8XCL8</accession>
<dbReference type="HOGENOM" id="CLU_073171_0_0_1"/>
<dbReference type="GO" id="GO:0005261">
    <property type="term" value="F:monoatomic cation channel activity"/>
    <property type="evidence" value="ECO:0000318"/>
    <property type="project" value="GO_Central"/>
</dbReference>
<evidence type="ECO:0000256" key="9">
    <source>
        <dbReference type="SAM" id="Phobius"/>
    </source>
</evidence>
<keyword evidence="3" id="KW-0813">Transport</keyword>
<evidence type="ECO:0000256" key="5">
    <source>
        <dbReference type="ARBA" id="ARBA00022989"/>
    </source>
</evidence>
<dbReference type="InterPro" id="IPR029569">
    <property type="entry name" value="CALHM"/>
</dbReference>
<dbReference type="eggNOG" id="ENOG502QSG7">
    <property type="taxonomic scope" value="Eukaryota"/>
</dbReference>
<reference evidence="10 11" key="2">
    <citation type="journal article" date="2011" name="PLoS Genet.">
        <title>Caenorhabditis briggsae recombinant inbred line genotypes reveal inter-strain incompatibility and the evolution of recombination.</title>
        <authorList>
            <person name="Ross J.A."/>
            <person name="Koboldt D.C."/>
            <person name="Staisch J.E."/>
            <person name="Chamberlin H.M."/>
            <person name="Gupta B.P."/>
            <person name="Miller R.D."/>
            <person name="Baird S.E."/>
            <person name="Haag E.S."/>
        </authorList>
    </citation>
    <scope>NUCLEOTIDE SEQUENCE [LARGE SCALE GENOMIC DNA]</scope>
    <source>
        <strain evidence="10 11">AF16</strain>
    </source>
</reference>
<keyword evidence="4 9" id="KW-0812">Transmembrane</keyword>
<dbReference type="FunCoup" id="A8XCL8">
    <property type="interactions" value="28"/>
</dbReference>
<dbReference type="GO" id="GO:0005886">
    <property type="term" value="C:plasma membrane"/>
    <property type="evidence" value="ECO:0000318"/>
    <property type="project" value="GO_Central"/>
</dbReference>
<organism evidence="10 11">
    <name type="scientific">Caenorhabditis briggsae</name>
    <dbReference type="NCBI Taxonomy" id="6238"/>
    <lineage>
        <taxon>Eukaryota</taxon>
        <taxon>Metazoa</taxon>
        <taxon>Ecdysozoa</taxon>
        <taxon>Nematoda</taxon>
        <taxon>Chromadorea</taxon>
        <taxon>Rhabditida</taxon>
        <taxon>Rhabditina</taxon>
        <taxon>Rhabditomorpha</taxon>
        <taxon>Rhabditoidea</taxon>
        <taxon>Rhabditidae</taxon>
        <taxon>Peloderinae</taxon>
        <taxon>Caenorhabditis</taxon>
    </lineage>
</organism>
<dbReference type="Proteomes" id="UP000008549">
    <property type="component" value="Unassembled WGS sequence"/>
</dbReference>
<evidence type="ECO:0000256" key="1">
    <source>
        <dbReference type="ARBA" id="ARBA00004141"/>
    </source>
</evidence>
<evidence type="ECO:0000256" key="7">
    <source>
        <dbReference type="ARBA" id="ARBA00023136"/>
    </source>
</evidence>
<keyword evidence="7 9" id="KW-0472">Membrane</keyword>
<feature type="transmembrane region" description="Helical" evidence="9">
    <location>
        <begin position="59"/>
        <end position="80"/>
    </location>
</feature>
<evidence type="ECO:0000256" key="6">
    <source>
        <dbReference type="ARBA" id="ARBA00023065"/>
    </source>
</evidence>
<keyword evidence="5 9" id="KW-1133">Transmembrane helix</keyword>
<keyword evidence="6" id="KW-0406">Ion transport</keyword>
<gene>
    <name evidence="12" type="primary">clhm-1</name>
    <name evidence="10" type="synonym">Cbr-clhm-1</name>
    <name evidence="12" type="ORF">CBG11170</name>
    <name evidence="10" type="ORF">CBG_11170</name>
</gene>
<dbReference type="Pfam" id="PF14798">
    <property type="entry name" value="Ca_hom_mod"/>
    <property type="match status" value="1"/>
</dbReference>
<dbReference type="InParanoid" id="A8XCL8"/>
<evidence type="ECO:0000256" key="3">
    <source>
        <dbReference type="ARBA" id="ARBA00022448"/>
    </source>
</evidence>
<dbReference type="OMA" id="FENCKPE"/>
<dbReference type="WormBase" id="CBG11170">
    <property type="protein sequence ID" value="CBP08837"/>
    <property type="gene ID" value="WBGene00032335"/>
    <property type="gene designation" value="Cbr-clhm-1"/>
</dbReference>